<dbReference type="EMBL" id="SAUZ01000010">
    <property type="protein sequence ID" value="RWR21077.1"/>
    <property type="molecule type" value="Genomic_DNA"/>
</dbReference>
<accession>A0A443JKA3</accession>
<dbReference type="AlphaFoldDB" id="A0A443JKA3"/>
<dbReference type="NCBIfam" id="NF005720">
    <property type="entry name" value="PRK07538.1"/>
    <property type="match status" value="1"/>
</dbReference>
<dbReference type="Proteomes" id="UP000284476">
    <property type="component" value="Unassembled WGS sequence"/>
</dbReference>
<dbReference type="GO" id="GO:0004497">
    <property type="term" value="F:monooxygenase activity"/>
    <property type="evidence" value="ECO:0007669"/>
    <property type="project" value="UniProtKB-KW"/>
</dbReference>
<dbReference type="RefSeq" id="WP_128208677.1">
    <property type="nucleotide sequence ID" value="NZ_JBHRSO010000018.1"/>
</dbReference>
<dbReference type="InterPro" id="IPR002938">
    <property type="entry name" value="FAD-bd"/>
</dbReference>
<dbReference type="PANTHER" id="PTHR13789">
    <property type="entry name" value="MONOOXYGENASE"/>
    <property type="match status" value="1"/>
</dbReference>
<gene>
    <name evidence="4" type="ORF">D2T30_09515</name>
</gene>
<dbReference type="GO" id="GO:0071949">
    <property type="term" value="F:FAD binding"/>
    <property type="evidence" value="ECO:0007669"/>
    <property type="project" value="InterPro"/>
</dbReference>
<evidence type="ECO:0000256" key="1">
    <source>
        <dbReference type="ARBA" id="ARBA00023002"/>
    </source>
</evidence>
<feature type="domain" description="FAD-binding" evidence="3">
    <location>
        <begin position="2"/>
        <end position="355"/>
    </location>
</feature>
<dbReference type="Gene3D" id="3.50.50.60">
    <property type="entry name" value="FAD/NAD(P)-binding domain"/>
    <property type="match status" value="1"/>
</dbReference>
<keyword evidence="1" id="KW-0560">Oxidoreductase</keyword>
<evidence type="ECO:0000256" key="2">
    <source>
        <dbReference type="ARBA" id="ARBA00023033"/>
    </source>
</evidence>
<proteinExistence type="predicted"/>
<dbReference type="Pfam" id="PF01494">
    <property type="entry name" value="FAD_binding_3"/>
    <property type="match status" value="1"/>
</dbReference>
<dbReference type="SUPFAM" id="SSF51905">
    <property type="entry name" value="FAD/NAD(P)-binding domain"/>
    <property type="match status" value="1"/>
</dbReference>
<evidence type="ECO:0000313" key="5">
    <source>
        <dbReference type="Proteomes" id="UP000284476"/>
    </source>
</evidence>
<organism evidence="4 5">
    <name type="scientific">Paenirhodobacter populi</name>
    <dbReference type="NCBI Taxonomy" id="2306993"/>
    <lineage>
        <taxon>Bacteria</taxon>
        <taxon>Pseudomonadati</taxon>
        <taxon>Pseudomonadota</taxon>
        <taxon>Alphaproteobacteria</taxon>
        <taxon>Rhodobacterales</taxon>
        <taxon>Rhodobacter group</taxon>
        <taxon>Paenirhodobacter</taxon>
    </lineage>
</organism>
<protein>
    <submittedName>
        <fullName evidence="4">Pyridine nucleotide-disulfide oxidoreductase</fullName>
    </submittedName>
</protein>
<dbReference type="InterPro" id="IPR036188">
    <property type="entry name" value="FAD/NAD-bd_sf"/>
</dbReference>
<reference evidence="4 5" key="2">
    <citation type="submission" date="2019-01" db="EMBL/GenBank/DDBJ databases">
        <authorList>
            <person name="Li Y."/>
        </authorList>
    </citation>
    <scope>NUCLEOTIDE SEQUENCE [LARGE SCALE GENOMIC DNA]</scope>
    <source>
        <strain evidence="4 5">SK2B-1</strain>
    </source>
</reference>
<evidence type="ECO:0000259" key="3">
    <source>
        <dbReference type="Pfam" id="PF01494"/>
    </source>
</evidence>
<dbReference type="Gene3D" id="3.30.9.30">
    <property type="match status" value="1"/>
</dbReference>
<reference evidence="4 5" key="1">
    <citation type="submission" date="2019-01" db="EMBL/GenBank/DDBJ databases">
        <title>Sinorhodobacter populi sp. nov. isolated from the symptomatic bark tissue of Populus euramericana canker.</title>
        <authorList>
            <person name="Xu G."/>
        </authorList>
    </citation>
    <scope>NUCLEOTIDE SEQUENCE [LARGE SCALE GENOMIC DNA]</scope>
    <source>
        <strain evidence="4 5">SK2B-1</strain>
    </source>
</reference>
<comment type="caution">
    <text evidence="4">The sequence shown here is derived from an EMBL/GenBank/DDBJ whole genome shotgun (WGS) entry which is preliminary data.</text>
</comment>
<evidence type="ECO:0000313" key="4">
    <source>
        <dbReference type="EMBL" id="RWR21077.1"/>
    </source>
</evidence>
<dbReference type="SUPFAM" id="SSF54373">
    <property type="entry name" value="FAD-linked reductases, C-terminal domain"/>
    <property type="match status" value="1"/>
</dbReference>
<keyword evidence="2" id="KW-0503">Monooxygenase</keyword>
<name>A0A443JKA3_9RHOB</name>
<dbReference type="PANTHER" id="PTHR13789:SF268">
    <property type="entry name" value="5-METHYLPHENAZINE-1-CARBOXYLATE 1-MONOOXYGENASE"/>
    <property type="match status" value="1"/>
</dbReference>
<dbReference type="InterPro" id="IPR050493">
    <property type="entry name" value="FAD-dep_Monooxygenase_BioMet"/>
</dbReference>
<sequence length="435" mass="48373">MLDIAIIGAGPGGLATALRLHQKGFRPKIYEAVPDLKPLGVGVDIKVYGTKELTELDLLDRFREISVEATESIFYTGHGQEIFGEKCGRHIGYEHEQRFVHRGTLQFMLREAVIERLGPDAIVYGARFQSFEQDETGVTVHFAPQDGVPASIRADVVIGVDGIHSAVRKQVLPDSRRTHYSGIAMYRGVTVMPPYRDGGTILHIGDPIRQGSLIVYPIANNVDGKGSQLINWVCEQHGKPKGIEDWSVRVGPEDIAHVFDEVKLDFLDVGEMIRNAREIYIYPLIDNDPLDQWSFGRVTLLGDAAHAMYPRGGNGVCQAFVDARVIAEKLAEIADPVAALQAYEGARRESVNRLVIANRGEGPEVIRRLVEEKSGGKPFDDIDAIIPRAEIEALFMEYHRMAGMKRPDDAAKDNAFKPVFTEETMKKTAFKEDIR</sequence>
<dbReference type="PRINTS" id="PR00420">
    <property type="entry name" value="RNGMNOXGNASE"/>
</dbReference>